<dbReference type="EMBL" id="KV878892">
    <property type="protein sequence ID" value="OJJ86354.1"/>
    <property type="molecule type" value="Genomic_DNA"/>
</dbReference>
<sequence>MPQLRFLCLHGAGTNTDILRSQLGALSRELSNDQTADLHFLEGGVDSPPGPGVLGYYDGPYFSWYNWPPVLGSSEDAQSIREAYEMVDEVIEEDGPFDGVIGFSHGGALAHGLMVRHELQRPHDPPLFRCAIFFNSMPPLFRTDKDDANGVAGPCIIYDKLALQNSVCGVLSLHVVGQKDFAYEHSMALYKDWEPNSAMLIVHERGHVIPSDVKTARLIAKEIREMAARLMGV</sequence>
<dbReference type="RefSeq" id="XP_022403043.1">
    <property type="nucleotide sequence ID" value="XM_022540231.1"/>
</dbReference>
<dbReference type="GO" id="GO:0005634">
    <property type="term" value="C:nucleus"/>
    <property type="evidence" value="ECO:0007669"/>
    <property type="project" value="TreeGrafter"/>
</dbReference>
<dbReference type="SUPFAM" id="SSF53474">
    <property type="entry name" value="alpha/beta-Hydrolases"/>
    <property type="match status" value="1"/>
</dbReference>
<protein>
    <recommendedName>
        <fullName evidence="2">Serine hydrolase domain-containing protein</fullName>
    </recommendedName>
</protein>
<dbReference type="Gene3D" id="3.40.50.1820">
    <property type="entry name" value="alpha/beta hydrolase"/>
    <property type="match status" value="1"/>
</dbReference>
<dbReference type="GO" id="GO:0016787">
    <property type="term" value="F:hydrolase activity"/>
    <property type="evidence" value="ECO:0007669"/>
    <property type="project" value="UniProtKB-KW"/>
</dbReference>
<dbReference type="GO" id="GO:0019748">
    <property type="term" value="P:secondary metabolic process"/>
    <property type="evidence" value="ECO:0007669"/>
    <property type="project" value="TreeGrafter"/>
</dbReference>
<dbReference type="GO" id="GO:0005737">
    <property type="term" value="C:cytoplasm"/>
    <property type="evidence" value="ECO:0007669"/>
    <property type="project" value="TreeGrafter"/>
</dbReference>
<dbReference type="VEuPathDB" id="FungiDB:ASPGLDRAFT_121329"/>
<dbReference type="InterPro" id="IPR050593">
    <property type="entry name" value="LovG"/>
</dbReference>
<name>A0A1L9VR36_ASPGL</name>
<keyword evidence="1" id="KW-0378">Hydrolase</keyword>
<dbReference type="InterPro" id="IPR005645">
    <property type="entry name" value="FSH-like_dom"/>
</dbReference>
<reference evidence="4" key="1">
    <citation type="journal article" date="2017" name="Genome Biol.">
        <title>Comparative genomics reveals high biological diversity and specific adaptations in the industrially and medically important fungal genus Aspergillus.</title>
        <authorList>
            <person name="de Vries R.P."/>
            <person name="Riley R."/>
            <person name="Wiebenga A."/>
            <person name="Aguilar-Osorio G."/>
            <person name="Amillis S."/>
            <person name="Uchima C.A."/>
            <person name="Anderluh G."/>
            <person name="Asadollahi M."/>
            <person name="Askin M."/>
            <person name="Barry K."/>
            <person name="Battaglia E."/>
            <person name="Bayram O."/>
            <person name="Benocci T."/>
            <person name="Braus-Stromeyer S.A."/>
            <person name="Caldana C."/>
            <person name="Canovas D."/>
            <person name="Cerqueira G.C."/>
            <person name="Chen F."/>
            <person name="Chen W."/>
            <person name="Choi C."/>
            <person name="Clum A."/>
            <person name="Dos Santos R.A."/>
            <person name="Damasio A.R."/>
            <person name="Diallinas G."/>
            <person name="Emri T."/>
            <person name="Fekete E."/>
            <person name="Flipphi M."/>
            <person name="Freyberg S."/>
            <person name="Gallo A."/>
            <person name="Gournas C."/>
            <person name="Habgood R."/>
            <person name="Hainaut M."/>
            <person name="Harispe M.L."/>
            <person name="Henrissat B."/>
            <person name="Hilden K.S."/>
            <person name="Hope R."/>
            <person name="Hossain A."/>
            <person name="Karabika E."/>
            <person name="Karaffa L."/>
            <person name="Karanyi Z."/>
            <person name="Krasevec N."/>
            <person name="Kuo A."/>
            <person name="Kusch H."/>
            <person name="LaButti K."/>
            <person name="Lagendijk E.L."/>
            <person name="Lapidus A."/>
            <person name="Levasseur A."/>
            <person name="Lindquist E."/>
            <person name="Lipzen A."/>
            <person name="Logrieco A.F."/>
            <person name="MacCabe A."/>
            <person name="Maekelae M.R."/>
            <person name="Malavazi I."/>
            <person name="Melin P."/>
            <person name="Meyer V."/>
            <person name="Mielnichuk N."/>
            <person name="Miskei M."/>
            <person name="Molnar A.P."/>
            <person name="Mule G."/>
            <person name="Ngan C.Y."/>
            <person name="Orejas M."/>
            <person name="Orosz E."/>
            <person name="Ouedraogo J.P."/>
            <person name="Overkamp K.M."/>
            <person name="Park H.-S."/>
            <person name="Perrone G."/>
            <person name="Piumi F."/>
            <person name="Punt P.J."/>
            <person name="Ram A.F."/>
            <person name="Ramon A."/>
            <person name="Rauscher S."/>
            <person name="Record E."/>
            <person name="Riano-Pachon D.M."/>
            <person name="Robert V."/>
            <person name="Roehrig J."/>
            <person name="Ruller R."/>
            <person name="Salamov A."/>
            <person name="Salih N.S."/>
            <person name="Samson R.A."/>
            <person name="Sandor E."/>
            <person name="Sanguinetti M."/>
            <person name="Schuetze T."/>
            <person name="Sepcic K."/>
            <person name="Shelest E."/>
            <person name="Sherlock G."/>
            <person name="Sophianopoulou V."/>
            <person name="Squina F.M."/>
            <person name="Sun H."/>
            <person name="Susca A."/>
            <person name="Todd R.B."/>
            <person name="Tsang A."/>
            <person name="Unkles S.E."/>
            <person name="van de Wiele N."/>
            <person name="van Rossen-Uffink D."/>
            <person name="Oliveira J.V."/>
            <person name="Vesth T.C."/>
            <person name="Visser J."/>
            <person name="Yu J.-H."/>
            <person name="Zhou M."/>
            <person name="Andersen M.R."/>
            <person name="Archer D.B."/>
            <person name="Baker S.E."/>
            <person name="Benoit I."/>
            <person name="Brakhage A.A."/>
            <person name="Braus G.H."/>
            <person name="Fischer R."/>
            <person name="Frisvad J.C."/>
            <person name="Goldman G.H."/>
            <person name="Houbraken J."/>
            <person name="Oakley B."/>
            <person name="Pocsi I."/>
            <person name="Scazzocchio C."/>
            <person name="Seiboth B."/>
            <person name="vanKuyk P.A."/>
            <person name="Wortman J."/>
            <person name="Dyer P.S."/>
            <person name="Grigoriev I.V."/>
        </authorList>
    </citation>
    <scope>NUCLEOTIDE SEQUENCE [LARGE SCALE GENOMIC DNA]</scope>
    <source>
        <strain evidence="4">CBS 516.65</strain>
    </source>
</reference>
<dbReference type="GeneID" id="34456492"/>
<dbReference type="PANTHER" id="PTHR48070:SF4">
    <property type="entry name" value="ESTERASE ALNB"/>
    <property type="match status" value="1"/>
</dbReference>
<evidence type="ECO:0000313" key="3">
    <source>
        <dbReference type="EMBL" id="OJJ86354.1"/>
    </source>
</evidence>
<accession>A0A1L9VR36</accession>
<keyword evidence="4" id="KW-1185">Reference proteome</keyword>
<evidence type="ECO:0000256" key="1">
    <source>
        <dbReference type="ARBA" id="ARBA00022801"/>
    </source>
</evidence>
<dbReference type="OrthoDB" id="414698at2759"/>
<organism evidence="3 4">
    <name type="scientific">Aspergillus glaucus CBS 516.65</name>
    <dbReference type="NCBI Taxonomy" id="1160497"/>
    <lineage>
        <taxon>Eukaryota</taxon>
        <taxon>Fungi</taxon>
        <taxon>Dikarya</taxon>
        <taxon>Ascomycota</taxon>
        <taxon>Pezizomycotina</taxon>
        <taxon>Eurotiomycetes</taxon>
        <taxon>Eurotiomycetidae</taxon>
        <taxon>Eurotiales</taxon>
        <taxon>Aspergillaceae</taxon>
        <taxon>Aspergillus</taxon>
        <taxon>Aspergillus subgen. Aspergillus</taxon>
    </lineage>
</organism>
<dbReference type="STRING" id="1160497.A0A1L9VR36"/>
<evidence type="ECO:0000313" key="4">
    <source>
        <dbReference type="Proteomes" id="UP000184300"/>
    </source>
</evidence>
<dbReference type="InterPro" id="IPR029058">
    <property type="entry name" value="AB_hydrolase_fold"/>
</dbReference>
<dbReference type="AlphaFoldDB" id="A0A1L9VR36"/>
<dbReference type="PANTHER" id="PTHR48070">
    <property type="entry name" value="ESTERASE OVCA2"/>
    <property type="match status" value="1"/>
</dbReference>
<proteinExistence type="predicted"/>
<gene>
    <name evidence="3" type="ORF">ASPGLDRAFT_121329</name>
</gene>
<feature type="domain" description="Serine hydrolase" evidence="2">
    <location>
        <begin position="3"/>
        <end position="214"/>
    </location>
</feature>
<dbReference type="Proteomes" id="UP000184300">
    <property type="component" value="Unassembled WGS sequence"/>
</dbReference>
<evidence type="ECO:0000259" key="2">
    <source>
        <dbReference type="Pfam" id="PF03959"/>
    </source>
</evidence>
<dbReference type="Pfam" id="PF03959">
    <property type="entry name" value="FSH1"/>
    <property type="match status" value="1"/>
</dbReference>